<comment type="function">
    <text evidence="5">An FAD-requiring monooxygenase active on some tetracycline antibiotic derivatives, which leads to their inactivation. Hydroxylates carbon 11a of tetracycline and some analogs.</text>
</comment>
<feature type="binding site" evidence="5">
    <location>
        <position position="106"/>
    </location>
    <ligand>
        <name>FAD</name>
        <dbReference type="ChEBI" id="CHEBI:57692"/>
    </ligand>
</feature>
<protein>
    <recommendedName>
        <fullName evidence="5">Flavin-dependent monooxygenase</fullName>
    </recommendedName>
    <alternativeName>
        <fullName evidence="5">TetX monooxygenase</fullName>
        <shortName evidence="5">TetX</shortName>
        <ecNumber evidence="5">1.14.13.-</ecNumber>
    </alternativeName>
</protein>
<keyword evidence="1 5" id="KW-0285">Flavoprotein</keyword>
<dbReference type="SUPFAM" id="SSF51905">
    <property type="entry name" value="FAD/NAD(P)-binding domain"/>
    <property type="match status" value="1"/>
</dbReference>
<dbReference type="Proteomes" id="UP001623852">
    <property type="component" value="Chromosome"/>
</dbReference>
<evidence type="ECO:0000313" key="7">
    <source>
        <dbReference type="EMBL" id="WYZ18738.1"/>
    </source>
</evidence>
<keyword evidence="5" id="KW-0963">Cytoplasm</keyword>
<dbReference type="EMBL" id="CP150845">
    <property type="protein sequence ID" value="WYZ18738.1"/>
    <property type="molecule type" value="Genomic_DNA"/>
</dbReference>
<proteinExistence type="inferred from homology"/>
<dbReference type="RefSeq" id="WP_406843592.1">
    <property type="nucleotide sequence ID" value="NZ_CP150845.1"/>
</dbReference>
<evidence type="ECO:0000256" key="4">
    <source>
        <dbReference type="ARBA" id="ARBA00023033"/>
    </source>
</evidence>
<evidence type="ECO:0000256" key="1">
    <source>
        <dbReference type="ARBA" id="ARBA00022630"/>
    </source>
</evidence>
<comment type="domain">
    <text evidence="5">Consists of an N-terminal FAD-binding domain with a Rossman fold and a C-terminal substrate-binding domain.</text>
</comment>
<dbReference type="InterPro" id="IPR002938">
    <property type="entry name" value="FAD-bd"/>
</dbReference>
<feature type="binding site" evidence="5">
    <location>
        <position position="43"/>
    </location>
    <ligand>
        <name>NADPH</name>
        <dbReference type="ChEBI" id="CHEBI:57783"/>
    </ligand>
</feature>
<evidence type="ECO:0000256" key="5">
    <source>
        <dbReference type="HAMAP-Rule" id="MF_00845"/>
    </source>
</evidence>
<dbReference type="InterPro" id="IPR036188">
    <property type="entry name" value="FAD/NAD-bd_sf"/>
</dbReference>
<accession>A0ABZ2UBA0</accession>
<comment type="cofactor">
    <cofactor evidence="5">
        <name>FAD</name>
        <dbReference type="ChEBI" id="CHEBI:57692"/>
    </cofactor>
</comment>
<evidence type="ECO:0000313" key="8">
    <source>
        <dbReference type="Proteomes" id="UP001623852"/>
    </source>
</evidence>
<dbReference type="Pfam" id="PF01494">
    <property type="entry name" value="FAD_binding_3"/>
    <property type="match status" value="1"/>
</dbReference>
<comment type="subunit">
    <text evidence="5">Monomer.</text>
</comment>
<keyword evidence="4 5" id="KW-0503">Monooxygenase</keyword>
<comment type="catalytic activity">
    <reaction evidence="5">
        <text>a tetracycline + NADPH + O2 + H(+) = an 11a-hydroxytetracycline + NADP(+) + H2O</text>
        <dbReference type="Rhea" id="RHEA:61444"/>
        <dbReference type="ChEBI" id="CHEBI:15377"/>
        <dbReference type="ChEBI" id="CHEBI:15378"/>
        <dbReference type="ChEBI" id="CHEBI:15379"/>
        <dbReference type="ChEBI" id="CHEBI:57783"/>
        <dbReference type="ChEBI" id="CHEBI:58349"/>
        <dbReference type="ChEBI" id="CHEBI:144644"/>
        <dbReference type="ChEBI" id="CHEBI:144645"/>
    </reaction>
</comment>
<reference evidence="7 8" key="1">
    <citation type="submission" date="2024-03" db="EMBL/GenBank/DDBJ databases">
        <title>Flavobacterium soyae.</title>
        <authorList>
            <person name="Zheng W."/>
        </authorList>
    </citation>
    <scope>NUCLEOTIDE SEQUENCE [LARGE SCALE GENOMIC DNA]</scope>
    <source>
        <strain evidence="7 8">55</strain>
    </source>
</reference>
<sequence>MLLTNKKTVIIGAGPVGLTMARLLQQNGIDVTVYERDKDPKARIWGGTLDLHKGSGQDAMQKAGLLDTYYKIAIPMGRIMTDYKGNVLFSKEITEEELYDAPEINRNDLRTLLIDSLKENTVVWDSKLTEIEEQNGEWHLHFENGKTIAADFIIGANGGMTSIRKYITDAEIELTGTYMIQGEVSASQAKSLGFYKLCDDKILMAANNGNLLAANPKNNNTLSYNVIFKMPEGLNLDFQNTENVAAFLSNKLFDWDESYKELFHTTSFFTGLPTKKISVEKAWKNNRPLPITLIGDAAHLMPPFAGKGASIGLLDALILSENLLSGEFETIESAIHNYEERMFVYAKEAQQETKENEIEMLKTDFSFLKFVN</sequence>
<keyword evidence="5" id="KW-0521">NADP</keyword>
<dbReference type="PRINTS" id="PR00420">
    <property type="entry name" value="RNGMNOXGNASE"/>
</dbReference>
<gene>
    <name evidence="7" type="ORF">AABD74_16380</name>
</gene>
<dbReference type="InterPro" id="IPR043683">
    <property type="entry name" value="TetX_monooxygenase"/>
</dbReference>
<evidence type="ECO:0000259" key="6">
    <source>
        <dbReference type="Pfam" id="PF01494"/>
    </source>
</evidence>
<keyword evidence="2 5" id="KW-0274">FAD</keyword>
<keyword evidence="8" id="KW-1185">Reference proteome</keyword>
<comment type="subcellular location">
    <subcellularLocation>
        <location evidence="5">Cytoplasm</location>
    </subcellularLocation>
</comment>
<keyword evidence="3 5" id="KW-0560">Oxidoreductase</keyword>
<dbReference type="HAMAP" id="MF_00845">
    <property type="entry name" value="TetX_monooxygenase"/>
    <property type="match status" value="1"/>
</dbReference>
<keyword evidence="5" id="KW-0547">Nucleotide-binding</keyword>
<organism evidence="7 8">
    <name type="scientific">Flavobacterium soyae</name>
    <dbReference type="NCBI Taxonomy" id="2903098"/>
    <lineage>
        <taxon>Bacteria</taxon>
        <taxon>Pseudomonadati</taxon>
        <taxon>Bacteroidota</taxon>
        <taxon>Flavobacteriia</taxon>
        <taxon>Flavobacteriales</taxon>
        <taxon>Flavobacteriaceae</taxon>
        <taxon>Flavobacterium</taxon>
    </lineage>
</organism>
<dbReference type="EC" id="1.14.13.-" evidence="5"/>
<evidence type="ECO:0000256" key="2">
    <source>
        <dbReference type="ARBA" id="ARBA00022827"/>
    </source>
</evidence>
<comment type="similarity">
    <text evidence="5">Belongs to the aromatic-ring hydroxylase family. TetX subfamily.</text>
</comment>
<dbReference type="PANTHER" id="PTHR46972:SF1">
    <property type="entry name" value="FAD DEPENDENT OXIDOREDUCTASE DOMAIN-CONTAINING PROTEIN"/>
    <property type="match status" value="1"/>
</dbReference>
<feature type="binding site" evidence="5">
    <location>
        <position position="296"/>
    </location>
    <ligand>
        <name>FAD</name>
        <dbReference type="ChEBI" id="CHEBI:57692"/>
    </ligand>
</feature>
<name>A0ABZ2UBA0_9FLAO</name>
<dbReference type="Gene3D" id="3.50.50.60">
    <property type="entry name" value="FAD/NAD(P)-binding domain"/>
    <property type="match status" value="1"/>
</dbReference>
<dbReference type="PANTHER" id="PTHR46972">
    <property type="entry name" value="MONOOXYGENASE ASQM-RELATED"/>
    <property type="match status" value="1"/>
</dbReference>
<feature type="binding site" evidence="5">
    <location>
        <position position="50"/>
    </location>
    <ligand>
        <name>FAD</name>
        <dbReference type="ChEBI" id="CHEBI:57692"/>
    </ligand>
</feature>
<feature type="domain" description="FAD-binding" evidence="6">
    <location>
        <begin position="7"/>
        <end position="340"/>
    </location>
</feature>
<evidence type="ECO:0000256" key="3">
    <source>
        <dbReference type="ARBA" id="ARBA00023002"/>
    </source>
</evidence>